<evidence type="ECO:0000313" key="3">
    <source>
        <dbReference type="Proteomes" id="UP001595836"/>
    </source>
</evidence>
<keyword evidence="3" id="KW-1185">Reference proteome</keyword>
<protein>
    <submittedName>
        <fullName evidence="2">TM0106 family RecB-like putative nuclease</fullName>
    </submittedName>
</protein>
<organism evidence="2 3">
    <name type="scientific">Dietzia aurantiaca</name>
    <dbReference type="NCBI Taxonomy" id="983873"/>
    <lineage>
        <taxon>Bacteria</taxon>
        <taxon>Bacillati</taxon>
        <taxon>Actinomycetota</taxon>
        <taxon>Actinomycetes</taxon>
        <taxon>Mycobacteriales</taxon>
        <taxon>Dietziaceae</taxon>
        <taxon>Dietzia</taxon>
    </lineage>
</organism>
<dbReference type="Proteomes" id="UP001595836">
    <property type="component" value="Unassembled WGS sequence"/>
</dbReference>
<dbReference type="InterPro" id="IPR038720">
    <property type="entry name" value="YprB_RNase_H-like_dom"/>
</dbReference>
<gene>
    <name evidence="2" type="ORF">ACFO7U_06975</name>
</gene>
<name>A0ABV9PN42_9ACTN</name>
<comment type="caution">
    <text evidence="2">The sequence shown here is derived from an EMBL/GenBank/DDBJ whole genome shotgun (WGS) entry which is preliminary data.</text>
</comment>
<accession>A0ABV9PN42</accession>
<evidence type="ECO:0000259" key="1">
    <source>
        <dbReference type="Pfam" id="PF13482"/>
    </source>
</evidence>
<dbReference type="NCBIfam" id="TIGR03491">
    <property type="entry name" value="TM0106 family RecB-like putative nuclease"/>
    <property type="match status" value="1"/>
</dbReference>
<evidence type="ECO:0000313" key="2">
    <source>
        <dbReference type="EMBL" id="MFC4754517.1"/>
    </source>
</evidence>
<dbReference type="InterPro" id="IPR019993">
    <property type="entry name" value="RecB_nuclease_TM0106_put"/>
</dbReference>
<feature type="domain" description="YprB ribonuclease H-like" evidence="1">
    <location>
        <begin position="478"/>
        <end position="560"/>
    </location>
</feature>
<proteinExistence type="predicted"/>
<dbReference type="Pfam" id="PF13482">
    <property type="entry name" value="RNase_H_2"/>
    <property type="match status" value="1"/>
</dbReference>
<reference evidence="3" key="1">
    <citation type="journal article" date="2019" name="Int. J. Syst. Evol. Microbiol.">
        <title>The Global Catalogue of Microorganisms (GCM) 10K type strain sequencing project: providing services to taxonomists for standard genome sequencing and annotation.</title>
        <authorList>
            <consortium name="The Broad Institute Genomics Platform"/>
            <consortium name="The Broad Institute Genome Sequencing Center for Infectious Disease"/>
            <person name="Wu L."/>
            <person name="Ma J."/>
        </authorList>
    </citation>
    <scope>NUCLEOTIDE SEQUENCE [LARGE SCALE GENOMIC DNA]</scope>
    <source>
        <strain evidence="3">JCM 11882</strain>
    </source>
</reference>
<dbReference type="RefSeq" id="WP_344992577.1">
    <property type="nucleotide sequence ID" value="NZ_BAABCD010000019.1"/>
</dbReference>
<dbReference type="EMBL" id="JBHSHP010000018">
    <property type="protein sequence ID" value="MFC4754517.1"/>
    <property type="molecule type" value="Genomic_DNA"/>
</dbReference>
<sequence>MEDAANATPGSPDDAVVGPASGARCLHRVARERDAGPGWWRWAPVDEGVRLRAMAAADRRAGLRERALRGASQGDQASDAYVVDVVGDHWTDLPGDQPDDDDVAATLHALTDGATLVWGAALPADPVTGREGMRCALAAVPGGGYAPVLVVNHKVVDPRRGGSSSRALVTRLLDWHPAPDPTLRVRRHPGDLDRLVHAWHLLEAVGHAAAEPVGAVLGLGSSRSVVHDLRPVLESAGRAHDTRLAVVRGELDTVPSRIGECRTCPWWEGWAGRDGPVTGCRDRLVVADDVSLVVGGGQVGPLHAVGIRTVAELADAGPDRPADWNGEPFADAVLRARAHRDGEVVVPKVARPSIPRADIEVDVDLESHLDDGAYLWGTLLTLRDGRPLEEEGYRPFSTWARLPDPDEGRSFAEFWRWLTAIRDRAAGQGRTFRAYCYSKSAENGWMLSTASRFGPEGTRAVVKGVPSVTEVRRFLSSPQWVDVHEAVTGQFVSTSGLGLKVVAPVAGFTWRDPEAGGEASIGWYRDAQAARGVERDSGRARILAYNEDDVRATRAVREWISRMP</sequence>